<keyword evidence="4 5" id="KW-0472">Membrane</keyword>
<feature type="transmembrane region" description="Helical" evidence="5">
    <location>
        <begin position="7"/>
        <end position="26"/>
    </location>
</feature>
<evidence type="ECO:0000256" key="4">
    <source>
        <dbReference type="ARBA" id="ARBA00023136"/>
    </source>
</evidence>
<feature type="transmembrane region" description="Helical" evidence="5">
    <location>
        <begin position="63"/>
        <end position="82"/>
    </location>
</feature>
<evidence type="ECO:0000256" key="5">
    <source>
        <dbReference type="SAM" id="Phobius"/>
    </source>
</evidence>
<comment type="subcellular location">
    <subcellularLocation>
        <location evidence="1">Membrane</location>
        <topology evidence="1">Multi-pass membrane protein</topology>
    </subcellularLocation>
</comment>
<evidence type="ECO:0000313" key="7">
    <source>
        <dbReference type="EMBL" id="MCZ8515389.1"/>
    </source>
</evidence>
<evidence type="ECO:0000256" key="3">
    <source>
        <dbReference type="ARBA" id="ARBA00022989"/>
    </source>
</evidence>
<name>A0ABT4QET8_9BACL</name>
<keyword evidence="3 5" id="KW-1133">Transmembrane helix</keyword>
<keyword evidence="8" id="KW-1185">Reference proteome</keyword>
<dbReference type="InterPro" id="IPR049453">
    <property type="entry name" value="Memb_transporter_dom"/>
</dbReference>
<dbReference type="Proteomes" id="UP001527882">
    <property type="component" value="Unassembled WGS sequence"/>
</dbReference>
<proteinExistence type="predicted"/>
<dbReference type="EMBL" id="JAQAGZ010000017">
    <property type="protein sequence ID" value="MCZ8515389.1"/>
    <property type="molecule type" value="Genomic_DNA"/>
</dbReference>
<sequence length="344" mass="38574">MLKRIHHFLYRTAIVWKMAAASAISWEAAKLAGSTHPYLAPLSVILCLQVTVDKSLLFGIQRILGTIAGVLFTVYIAPYVGMNAWSLGLLILVSAALIHGIGFDKVVINQVALSILLVLYFQGRDPGYTGDRIRDTVIGCAVAIVIHIFVFPPNFTKQAIEDLYTYTDRLTDRFRRVSQWLNNGCAPAAGIMIQNDARSLFDELQQTIDQFSKAEKSLQYHPFVQKSRALLQQYHGQLIHLKQGYAHLTGMLRTLSEWSSSGRMTTEDRTLWGRRMHAIAEHLHNWKQNIMLLEQGKSGYFTPAADVSVLETMPAALALPASSEDARFAFALHNDTLQLLQDFK</sequence>
<evidence type="ECO:0000259" key="6">
    <source>
        <dbReference type="Pfam" id="PF13515"/>
    </source>
</evidence>
<gene>
    <name evidence="7" type="ORF">O9H85_23850</name>
</gene>
<reference evidence="7 8" key="1">
    <citation type="submission" date="2022-12" db="EMBL/GenBank/DDBJ databases">
        <title>Draft genome sequence of Paenibacillus sp. dW9.</title>
        <authorList>
            <person name="Choi E.-W."/>
            <person name="Kim D.-U."/>
        </authorList>
    </citation>
    <scope>NUCLEOTIDE SEQUENCE [LARGE SCALE GENOMIC DNA]</scope>
    <source>
        <strain evidence="8">dW9</strain>
    </source>
</reference>
<comment type="caution">
    <text evidence="7">The sequence shown here is derived from an EMBL/GenBank/DDBJ whole genome shotgun (WGS) entry which is preliminary data.</text>
</comment>
<organism evidence="7 8">
    <name type="scientific">Paenibacillus gyeongsangnamensis</name>
    <dbReference type="NCBI Taxonomy" id="3388067"/>
    <lineage>
        <taxon>Bacteria</taxon>
        <taxon>Bacillati</taxon>
        <taxon>Bacillota</taxon>
        <taxon>Bacilli</taxon>
        <taxon>Bacillales</taxon>
        <taxon>Paenibacillaceae</taxon>
        <taxon>Paenibacillus</taxon>
    </lineage>
</organism>
<evidence type="ECO:0000256" key="1">
    <source>
        <dbReference type="ARBA" id="ARBA00004141"/>
    </source>
</evidence>
<keyword evidence="2 5" id="KW-0812">Transmembrane</keyword>
<dbReference type="RefSeq" id="WP_269883919.1">
    <property type="nucleotide sequence ID" value="NZ_JAQAGZ010000017.1"/>
</dbReference>
<evidence type="ECO:0000256" key="2">
    <source>
        <dbReference type="ARBA" id="ARBA00022692"/>
    </source>
</evidence>
<dbReference type="Pfam" id="PF13515">
    <property type="entry name" value="FUSC_2"/>
    <property type="match status" value="1"/>
</dbReference>
<evidence type="ECO:0000313" key="8">
    <source>
        <dbReference type="Proteomes" id="UP001527882"/>
    </source>
</evidence>
<feature type="domain" description="Integral membrane bound transporter" evidence="6">
    <location>
        <begin position="26"/>
        <end position="146"/>
    </location>
</feature>
<feature type="transmembrane region" description="Helical" evidence="5">
    <location>
        <begin position="88"/>
        <end position="121"/>
    </location>
</feature>
<accession>A0ABT4QET8</accession>
<protein>
    <submittedName>
        <fullName evidence="7">FUSC family protein</fullName>
    </submittedName>
</protein>
<feature type="transmembrane region" description="Helical" evidence="5">
    <location>
        <begin position="133"/>
        <end position="151"/>
    </location>
</feature>